<keyword evidence="11 12" id="KW-0407">Ion channel</keyword>
<comment type="function">
    <text evidence="12">Structural component of the gap junctions.</text>
</comment>
<dbReference type="GO" id="GO:0034220">
    <property type="term" value="P:monoatomic ion transmembrane transport"/>
    <property type="evidence" value="ECO:0007669"/>
    <property type="project" value="UniProtKB-KW"/>
</dbReference>
<dbReference type="AlphaFoldDB" id="A0A8J1XU18"/>
<dbReference type="InterPro" id="IPR000990">
    <property type="entry name" value="Innexin"/>
</dbReference>
<keyword evidence="5 12" id="KW-0812">Transmembrane</keyword>
<evidence type="ECO:0000256" key="3">
    <source>
        <dbReference type="ARBA" id="ARBA00022448"/>
    </source>
</evidence>
<comment type="similarity">
    <text evidence="12">Belongs to the pannexin family.</text>
</comment>
<dbReference type="GO" id="GO:0005789">
    <property type="term" value="C:endoplasmic reticulum membrane"/>
    <property type="evidence" value="ECO:0007669"/>
    <property type="project" value="UniProtKB-SubCell"/>
</dbReference>
<evidence type="ECO:0000256" key="5">
    <source>
        <dbReference type="ARBA" id="ARBA00022692"/>
    </source>
</evidence>
<dbReference type="Proteomes" id="UP000749559">
    <property type="component" value="Unassembled WGS sequence"/>
</dbReference>
<organism evidence="14 15">
    <name type="scientific">Owenia fusiformis</name>
    <name type="common">Polychaete worm</name>
    <dbReference type="NCBI Taxonomy" id="6347"/>
    <lineage>
        <taxon>Eukaryota</taxon>
        <taxon>Metazoa</taxon>
        <taxon>Spiralia</taxon>
        <taxon>Lophotrochozoa</taxon>
        <taxon>Annelida</taxon>
        <taxon>Polychaeta</taxon>
        <taxon>Sedentaria</taxon>
        <taxon>Canalipalpata</taxon>
        <taxon>Sabellida</taxon>
        <taxon>Oweniida</taxon>
        <taxon>Oweniidae</taxon>
        <taxon>Owenia</taxon>
    </lineage>
</organism>
<evidence type="ECO:0000256" key="1">
    <source>
        <dbReference type="ARBA" id="ARBA00004477"/>
    </source>
</evidence>
<gene>
    <name evidence="12" type="primary">inx</name>
    <name evidence="14" type="ORF">OFUS_LOCUS20793</name>
</gene>
<dbReference type="GO" id="GO:0006812">
    <property type="term" value="P:monoatomic cation transport"/>
    <property type="evidence" value="ECO:0007669"/>
    <property type="project" value="InterPro"/>
</dbReference>
<comment type="subcellular location">
    <subcellularLocation>
        <location evidence="2 12">Cell membrane</location>
        <topology evidence="2 12">Multi-pass membrane protein</topology>
    </subcellularLocation>
    <subcellularLocation>
        <location evidence="1">Endoplasmic reticulum membrane</location>
        <topology evidence="1">Multi-pass membrane protein</topology>
    </subcellularLocation>
</comment>
<proteinExistence type="inferred from homology"/>
<evidence type="ECO:0000256" key="7">
    <source>
        <dbReference type="ARBA" id="ARBA00022989"/>
    </source>
</evidence>
<dbReference type="GO" id="GO:0005886">
    <property type="term" value="C:plasma membrane"/>
    <property type="evidence" value="ECO:0007669"/>
    <property type="project" value="UniProtKB-SubCell"/>
</dbReference>
<dbReference type="EMBL" id="CAIIXF020000010">
    <property type="protein sequence ID" value="CAH1796374.1"/>
    <property type="molecule type" value="Genomic_DNA"/>
</dbReference>
<evidence type="ECO:0000256" key="10">
    <source>
        <dbReference type="ARBA" id="ARBA00023180"/>
    </source>
</evidence>
<dbReference type="GO" id="GO:0032732">
    <property type="term" value="P:positive regulation of interleukin-1 production"/>
    <property type="evidence" value="ECO:0007669"/>
    <property type="project" value="InterPro"/>
</dbReference>
<dbReference type="PROSITE" id="PS51013">
    <property type="entry name" value="PANNEXIN"/>
    <property type="match status" value="1"/>
</dbReference>
<protein>
    <recommendedName>
        <fullName evidence="12">Innexin</fullName>
    </recommendedName>
</protein>
<evidence type="ECO:0000256" key="8">
    <source>
        <dbReference type="ARBA" id="ARBA00023065"/>
    </source>
</evidence>
<dbReference type="PANTHER" id="PTHR15759:SF6">
    <property type="entry name" value="INNEXIN"/>
    <property type="match status" value="1"/>
</dbReference>
<accession>A0A8J1XU18</accession>
<evidence type="ECO:0000256" key="6">
    <source>
        <dbReference type="ARBA" id="ARBA00022824"/>
    </source>
</evidence>
<evidence type="ECO:0000256" key="2">
    <source>
        <dbReference type="ARBA" id="ARBA00004651"/>
    </source>
</evidence>
<evidence type="ECO:0000256" key="12">
    <source>
        <dbReference type="RuleBase" id="RU010713"/>
    </source>
</evidence>
<dbReference type="GO" id="GO:0005921">
    <property type="term" value="C:gap junction"/>
    <property type="evidence" value="ECO:0007669"/>
    <property type="project" value="UniProtKB-UniRule"/>
</dbReference>
<name>A0A8J1XU18_OWEFU</name>
<evidence type="ECO:0000313" key="15">
    <source>
        <dbReference type="Proteomes" id="UP000749559"/>
    </source>
</evidence>
<keyword evidence="6" id="KW-0256">Endoplasmic reticulum</keyword>
<dbReference type="GO" id="GO:0015267">
    <property type="term" value="F:channel activity"/>
    <property type="evidence" value="ECO:0007669"/>
    <property type="project" value="InterPro"/>
</dbReference>
<evidence type="ECO:0000256" key="9">
    <source>
        <dbReference type="ARBA" id="ARBA00023136"/>
    </source>
</evidence>
<comment type="caution">
    <text evidence="14">The sequence shown here is derived from an EMBL/GenBank/DDBJ whole genome shotgun (WGS) entry which is preliminary data.</text>
</comment>
<keyword evidence="3 12" id="KW-0813">Transport</keyword>
<sequence length="468" mass="53821">MLLEALEILKSTDDDVTAHVTDFSVYKVVYILTVYVPVVMATLMLSQEYLGSKIACFAPESFSDSQSEALNEYCWTNGYWIANDTAMERSLYTQPHRFYPYYLPLQAILFVIPILVWNVMTKSRLLAIIKATEQFLEDLLELLNPKQEEKETDEEVEKMHIKVKEMIGHYHQITLEFARDSKLSVILCVRLCIELGFLLLCIGGQFFIYDHRNKVYHCSLPSMGQDEVLCVVPVLDLLDIIWTINFGALCIALGLNFLFIAMTYYSIHQETVVDLYEGLPFTFDMPKVQWEDIFMKHSYELMCVIFEENNNITMQAYILRTIKPPDAMMFKSPANSETTGSTLNLTFETSDFKPDAAGFKTNQDSEHINTTSDVYNVDNCQKNPDTELIRYESDNVKLIDFQNNNESNQLKQFDDRDEDDQSICSKSSNNSELVLTEKITVFPKVNSEPNSPTENGPVRKRTIQESDV</sequence>
<feature type="transmembrane region" description="Helical" evidence="12">
    <location>
        <begin position="101"/>
        <end position="120"/>
    </location>
</feature>
<keyword evidence="8 12" id="KW-0406">Ion transport</keyword>
<dbReference type="Pfam" id="PF00876">
    <property type="entry name" value="Innexin"/>
    <property type="match status" value="1"/>
</dbReference>
<evidence type="ECO:0000256" key="13">
    <source>
        <dbReference type="SAM" id="MobiDB-lite"/>
    </source>
</evidence>
<evidence type="ECO:0000256" key="11">
    <source>
        <dbReference type="ARBA" id="ARBA00023303"/>
    </source>
</evidence>
<feature type="transmembrane region" description="Helical" evidence="12">
    <location>
        <begin position="240"/>
        <end position="261"/>
    </location>
</feature>
<keyword evidence="10" id="KW-0325">Glycoprotein</keyword>
<dbReference type="InterPro" id="IPR039099">
    <property type="entry name" value="Pannexin"/>
</dbReference>
<keyword evidence="4" id="KW-1003">Cell membrane</keyword>
<evidence type="ECO:0000313" key="14">
    <source>
        <dbReference type="EMBL" id="CAH1796374.1"/>
    </source>
</evidence>
<evidence type="ECO:0000256" key="4">
    <source>
        <dbReference type="ARBA" id="ARBA00022475"/>
    </source>
</evidence>
<feature type="region of interest" description="Disordered" evidence="13">
    <location>
        <begin position="444"/>
        <end position="468"/>
    </location>
</feature>
<reference evidence="14" key="1">
    <citation type="submission" date="2022-03" db="EMBL/GenBank/DDBJ databases">
        <authorList>
            <person name="Martin C."/>
        </authorList>
    </citation>
    <scope>NUCLEOTIDE SEQUENCE</scope>
</reference>
<feature type="transmembrane region" description="Helical" evidence="12">
    <location>
        <begin position="187"/>
        <end position="209"/>
    </location>
</feature>
<keyword evidence="15" id="KW-1185">Reference proteome</keyword>
<dbReference type="PANTHER" id="PTHR15759">
    <property type="entry name" value="PANNEXIN"/>
    <property type="match status" value="1"/>
</dbReference>
<feature type="transmembrane region" description="Helical" evidence="12">
    <location>
        <begin position="28"/>
        <end position="45"/>
    </location>
</feature>
<keyword evidence="9 12" id="KW-0472">Membrane</keyword>
<keyword evidence="7 12" id="KW-1133">Transmembrane helix</keyword>